<comment type="similarity">
    <text evidence="4">Belongs to the alanine racemase family.</text>
</comment>
<comment type="catalytic activity">
    <reaction evidence="4">
        <text>L-alanine = D-alanine</text>
        <dbReference type="Rhea" id="RHEA:20249"/>
        <dbReference type="ChEBI" id="CHEBI:57416"/>
        <dbReference type="ChEBI" id="CHEBI:57972"/>
        <dbReference type="EC" id="5.1.1.1"/>
    </reaction>
</comment>
<feature type="binding site" evidence="4">
    <location>
        <position position="757"/>
    </location>
    <ligand>
        <name>substrate</name>
    </ligand>
</feature>
<sequence>MNFLINTIVKEIGAQSFGVFDDFIVENISIDSRSMQNNSSTLFFALRGQNHDAHNYIAQLIENGVSFFVVDHIPDAAKGKANFLVVENTTLALQKTAKYYRALFCFPTIGITGSNGKTIVKEWLNFLLSPDYSVVRSPRSYNSQVGVPLSVFGINENHDLGIFEAGISSKGEMSKLEAIIQPTIGVFTHIGTAHDDGFDTLEEKIVEKMQLFKNCEVVVLQKNEVIEKYIHQPTFTWSFDDNSGAVFVEVLAQKNNSTSLLIHYNSNSFSITIPFQDTIAVENAMSCICTLLYLAIDENTIADRIQNLYEVEIRLQAKKGINDCMLIDDTYSSDYQSLKMALDFLEQQKFYQKKTIILSDIFQGGLPIEKLYQKVALAIQNNKIDRIIVIGETISKYLKDVSNLISFASTAEFLNRFNTESFQNETILIKGARSFNFDEIVVLLEEKKHETVLEINLDAISNNLNFYKSKIKPGTKIMVMVKAFGYGNGGYEIAKLLEHNKVDYLGVAFADEGIELRKAGIKLPIMVLNPENGSFNAMIAYDLEPEIYSITGLQAFLKLAQKKNIASYPIHLKLDTGMHRLGFESEALDELISLLKNNNFVQIKSVFSHLSASDDVAFATFTELQFERFRTYSEKIITALDIQPIRHILNTSGIFNYSEMQFEMVRLGIGLYGVGNSEIENKNLQNVSTLKSVISQIRIVNEGESIGYGRKHRVEKPIKVATIPIGYADGIRRAWGNEKGYVMIHNQKANILGNVCMDMMMVDITNIDCNPSDEVIVFGKNPSVIDMAKQLETIPYEILTSVSQRVKRVFYR</sequence>
<keyword evidence="6" id="KW-0436">Ligase</keyword>
<keyword evidence="2 4" id="KW-0663">Pyridoxal phosphate</keyword>
<dbReference type="InterPro" id="IPR005863">
    <property type="entry name" value="UDP-N-AcMur_synth"/>
</dbReference>
<protein>
    <recommendedName>
        <fullName evidence="4">Alanine racemase</fullName>
        <ecNumber evidence="4">5.1.1.1</ecNumber>
    </recommendedName>
</protein>
<dbReference type="InterPro" id="IPR009006">
    <property type="entry name" value="Ala_racemase/Decarboxylase_C"/>
</dbReference>
<feature type="active site" description="Proton acceptor; specific for D-alanine" evidence="4">
    <location>
        <position position="482"/>
    </location>
</feature>
<dbReference type="PANTHER" id="PTHR30511:SF0">
    <property type="entry name" value="ALANINE RACEMASE, CATABOLIC-RELATED"/>
    <property type="match status" value="1"/>
</dbReference>
<dbReference type="SMART" id="SM01005">
    <property type="entry name" value="Ala_racemase_C"/>
    <property type="match status" value="1"/>
</dbReference>
<dbReference type="Pfam" id="PF00842">
    <property type="entry name" value="Ala_racemase_C"/>
    <property type="match status" value="1"/>
</dbReference>
<organism evidence="6 7">
    <name type="scientific">Flavobacterium jumunjinense</name>
    <dbReference type="NCBI Taxonomy" id="998845"/>
    <lineage>
        <taxon>Bacteria</taxon>
        <taxon>Pseudomonadati</taxon>
        <taxon>Bacteroidota</taxon>
        <taxon>Flavobacteriia</taxon>
        <taxon>Flavobacteriales</taxon>
        <taxon>Flavobacteriaceae</taxon>
        <taxon>Flavobacterium</taxon>
    </lineage>
</organism>
<dbReference type="SUPFAM" id="SSF50621">
    <property type="entry name" value="Alanine racemase C-terminal domain-like"/>
    <property type="match status" value="1"/>
</dbReference>
<dbReference type="Pfam" id="PF08245">
    <property type="entry name" value="Mur_ligase_M"/>
    <property type="match status" value="1"/>
</dbReference>
<comment type="caution">
    <text evidence="6">The sequence shown here is derived from an EMBL/GenBank/DDBJ whole genome shotgun (WGS) entry which is preliminary data.</text>
</comment>
<dbReference type="SUPFAM" id="SSF53623">
    <property type="entry name" value="MurD-like peptide ligases, catalytic domain"/>
    <property type="match status" value="1"/>
</dbReference>
<dbReference type="Gene3D" id="3.90.190.20">
    <property type="entry name" value="Mur ligase, C-terminal domain"/>
    <property type="match status" value="1"/>
</dbReference>
<dbReference type="GO" id="GO:0016874">
    <property type="term" value="F:ligase activity"/>
    <property type="evidence" value="ECO:0007669"/>
    <property type="project" value="UniProtKB-KW"/>
</dbReference>
<dbReference type="EMBL" id="JBHMEY010000049">
    <property type="protein sequence ID" value="MFB9097445.1"/>
    <property type="molecule type" value="Genomic_DNA"/>
</dbReference>
<evidence type="ECO:0000256" key="2">
    <source>
        <dbReference type="ARBA" id="ARBA00022898"/>
    </source>
</evidence>
<dbReference type="NCBIfam" id="TIGR01143">
    <property type="entry name" value="murF"/>
    <property type="match status" value="1"/>
</dbReference>
<dbReference type="PANTHER" id="PTHR30511">
    <property type="entry name" value="ALANINE RACEMASE"/>
    <property type="match status" value="1"/>
</dbReference>
<dbReference type="NCBIfam" id="TIGR00492">
    <property type="entry name" value="alr"/>
    <property type="match status" value="1"/>
</dbReference>
<comment type="cofactor">
    <cofactor evidence="1 4">
        <name>pyridoxal 5'-phosphate</name>
        <dbReference type="ChEBI" id="CHEBI:597326"/>
    </cofactor>
</comment>
<dbReference type="InterPro" id="IPR036565">
    <property type="entry name" value="Mur-like_cat_sf"/>
</dbReference>
<keyword evidence="3 4" id="KW-0413">Isomerase</keyword>
<dbReference type="PRINTS" id="PR00992">
    <property type="entry name" value="ALARACEMASE"/>
</dbReference>
<dbReference type="Gene3D" id="3.40.1190.10">
    <property type="entry name" value="Mur-like, catalytic domain"/>
    <property type="match status" value="1"/>
</dbReference>
<dbReference type="InterPro" id="IPR036615">
    <property type="entry name" value="Mur_ligase_C_dom_sf"/>
</dbReference>
<feature type="binding site" evidence="4">
    <location>
        <position position="580"/>
    </location>
    <ligand>
        <name>substrate</name>
    </ligand>
</feature>
<dbReference type="Pfam" id="PF01168">
    <property type="entry name" value="Ala_racemase_N"/>
    <property type="match status" value="1"/>
</dbReference>
<dbReference type="InterPro" id="IPR029066">
    <property type="entry name" value="PLP-binding_barrel"/>
</dbReference>
<evidence type="ECO:0000256" key="4">
    <source>
        <dbReference type="HAMAP-Rule" id="MF_01201"/>
    </source>
</evidence>
<feature type="modified residue" description="N6-(pyridoxal phosphate)lysine" evidence="4">
    <location>
        <position position="482"/>
    </location>
</feature>
<dbReference type="InterPro" id="IPR013221">
    <property type="entry name" value="Mur_ligase_cen"/>
</dbReference>
<dbReference type="SUPFAM" id="SSF63418">
    <property type="entry name" value="MurE/MurF N-terminal domain"/>
    <property type="match status" value="1"/>
</dbReference>
<gene>
    <name evidence="6" type="ORF">ACFFVF_13030</name>
</gene>
<dbReference type="CDD" id="cd00430">
    <property type="entry name" value="PLPDE_III_AR"/>
    <property type="match status" value="1"/>
</dbReference>
<comment type="function">
    <text evidence="4">Catalyzes the interconversion of L-alanine and D-alanine. May also act on other amino acids.</text>
</comment>
<evidence type="ECO:0000256" key="1">
    <source>
        <dbReference type="ARBA" id="ARBA00001933"/>
    </source>
</evidence>
<dbReference type="InterPro" id="IPR000821">
    <property type="entry name" value="Ala_racemase"/>
</dbReference>
<dbReference type="SUPFAM" id="SSF53244">
    <property type="entry name" value="MurD-like peptide ligases, peptide-binding domain"/>
    <property type="match status" value="1"/>
</dbReference>
<feature type="active site" description="Proton acceptor; specific for L-alanine" evidence="4">
    <location>
        <position position="708"/>
    </location>
</feature>
<name>A0ABV5GPY6_9FLAO</name>
<dbReference type="Gene3D" id="3.20.20.10">
    <property type="entry name" value="Alanine racemase"/>
    <property type="match status" value="1"/>
</dbReference>
<dbReference type="InterPro" id="IPR011079">
    <property type="entry name" value="Ala_racemase_C"/>
</dbReference>
<dbReference type="NCBIfam" id="NF008897">
    <property type="entry name" value="PRK11930.1"/>
    <property type="match status" value="1"/>
</dbReference>
<dbReference type="RefSeq" id="WP_236457712.1">
    <property type="nucleotide sequence ID" value="NZ_CBCSGE010000040.1"/>
</dbReference>
<proteinExistence type="inferred from homology"/>
<dbReference type="Gene3D" id="3.40.1390.10">
    <property type="entry name" value="MurE/MurF, N-terminal domain"/>
    <property type="match status" value="1"/>
</dbReference>
<dbReference type="Proteomes" id="UP001589607">
    <property type="component" value="Unassembled WGS sequence"/>
</dbReference>
<evidence type="ECO:0000259" key="5">
    <source>
        <dbReference type="SMART" id="SM01005"/>
    </source>
</evidence>
<dbReference type="InterPro" id="IPR035911">
    <property type="entry name" value="MurE/MurF_N"/>
</dbReference>
<dbReference type="SUPFAM" id="SSF51419">
    <property type="entry name" value="PLP-binding barrel"/>
    <property type="match status" value="1"/>
</dbReference>
<dbReference type="EC" id="5.1.1.1" evidence="4"/>
<dbReference type="Gene3D" id="2.40.37.10">
    <property type="entry name" value="Lyase, Ornithine Decarboxylase, Chain A, domain 1"/>
    <property type="match status" value="1"/>
</dbReference>
<dbReference type="HAMAP" id="MF_01201">
    <property type="entry name" value="Ala_racemase"/>
    <property type="match status" value="1"/>
</dbReference>
<evidence type="ECO:0000313" key="7">
    <source>
        <dbReference type="Proteomes" id="UP001589607"/>
    </source>
</evidence>
<feature type="domain" description="Alanine racemase C-terminal" evidence="5">
    <location>
        <begin position="687"/>
        <end position="811"/>
    </location>
</feature>
<comment type="pathway">
    <text evidence="4">Amino-acid biosynthesis; D-alanine biosynthesis; D-alanine from L-alanine: step 1/1.</text>
</comment>
<evidence type="ECO:0000256" key="3">
    <source>
        <dbReference type="ARBA" id="ARBA00023235"/>
    </source>
</evidence>
<dbReference type="InterPro" id="IPR001608">
    <property type="entry name" value="Ala_racemase_N"/>
</dbReference>
<evidence type="ECO:0000313" key="6">
    <source>
        <dbReference type="EMBL" id="MFB9097445.1"/>
    </source>
</evidence>
<keyword evidence="7" id="KW-1185">Reference proteome</keyword>
<reference evidence="6 7" key="1">
    <citation type="submission" date="2024-09" db="EMBL/GenBank/DDBJ databases">
        <authorList>
            <person name="Sun Q."/>
            <person name="Mori K."/>
        </authorList>
    </citation>
    <scope>NUCLEOTIDE SEQUENCE [LARGE SCALE GENOMIC DNA]</scope>
    <source>
        <strain evidence="6 7">CECT 7955</strain>
    </source>
</reference>
<accession>A0ABV5GPY6</accession>